<dbReference type="SMART" id="SM00478">
    <property type="entry name" value="ENDO3c"/>
    <property type="match status" value="1"/>
</dbReference>
<feature type="region of interest" description="Disordered" evidence="1">
    <location>
        <begin position="144"/>
        <end position="171"/>
    </location>
</feature>
<protein>
    <recommendedName>
        <fullName evidence="2">HhH-GPD domain-containing protein</fullName>
    </recommendedName>
</protein>
<dbReference type="Gene3D" id="1.10.340.30">
    <property type="entry name" value="Hypothetical protein, domain 2"/>
    <property type="match status" value="1"/>
</dbReference>
<evidence type="ECO:0000313" key="3">
    <source>
        <dbReference type="EMBL" id="KAK4456662.1"/>
    </source>
</evidence>
<keyword evidence="4" id="KW-1185">Reference proteome</keyword>
<feature type="compositionally biased region" description="Acidic residues" evidence="1">
    <location>
        <begin position="686"/>
        <end position="715"/>
    </location>
</feature>
<feature type="compositionally biased region" description="Acidic residues" evidence="1">
    <location>
        <begin position="649"/>
        <end position="674"/>
    </location>
</feature>
<dbReference type="PANTHER" id="PTHR47203">
    <property type="match status" value="1"/>
</dbReference>
<feature type="domain" description="HhH-GPD" evidence="2">
    <location>
        <begin position="414"/>
        <end position="589"/>
    </location>
</feature>
<dbReference type="InterPro" id="IPR003265">
    <property type="entry name" value="HhH-GPD_domain"/>
</dbReference>
<feature type="compositionally biased region" description="Basic and acidic residues" evidence="1">
    <location>
        <begin position="636"/>
        <end position="648"/>
    </location>
</feature>
<dbReference type="EMBL" id="MU865180">
    <property type="protein sequence ID" value="KAK4456662.1"/>
    <property type="molecule type" value="Genomic_DNA"/>
</dbReference>
<feature type="region of interest" description="Disordered" evidence="1">
    <location>
        <begin position="619"/>
        <end position="715"/>
    </location>
</feature>
<feature type="compositionally biased region" description="Polar residues" evidence="1">
    <location>
        <begin position="151"/>
        <end position="164"/>
    </location>
</feature>
<dbReference type="CDD" id="cd00056">
    <property type="entry name" value="ENDO3c"/>
    <property type="match status" value="1"/>
</dbReference>
<organism evidence="3 4">
    <name type="scientific">Cladorrhinum samala</name>
    <dbReference type="NCBI Taxonomy" id="585594"/>
    <lineage>
        <taxon>Eukaryota</taxon>
        <taxon>Fungi</taxon>
        <taxon>Dikarya</taxon>
        <taxon>Ascomycota</taxon>
        <taxon>Pezizomycotina</taxon>
        <taxon>Sordariomycetes</taxon>
        <taxon>Sordariomycetidae</taxon>
        <taxon>Sordariales</taxon>
        <taxon>Podosporaceae</taxon>
        <taxon>Cladorrhinum</taxon>
    </lineage>
</organism>
<reference evidence="3" key="2">
    <citation type="submission" date="2023-06" db="EMBL/GenBank/DDBJ databases">
        <authorList>
            <consortium name="Lawrence Berkeley National Laboratory"/>
            <person name="Mondo S.J."/>
            <person name="Hensen N."/>
            <person name="Bonometti L."/>
            <person name="Westerberg I."/>
            <person name="Brannstrom I.O."/>
            <person name="Guillou S."/>
            <person name="Cros-Aarteil S."/>
            <person name="Calhoun S."/>
            <person name="Haridas S."/>
            <person name="Kuo A."/>
            <person name="Pangilinan J."/>
            <person name="Riley R."/>
            <person name="Labutti K."/>
            <person name="Andreopoulos B."/>
            <person name="Lipzen A."/>
            <person name="Chen C."/>
            <person name="Yanf M."/>
            <person name="Daum C."/>
            <person name="Ng V."/>
            <person name="Clum A."/>
            <person name="Steindorff A."/>
            <person name="Ohm R."/>
            <person name="Martin F."/>
            <person name="Silar P."/>
            <person name="Natvig D."/>
            <person name="Lalanne C."/>
            <person name="Gautier V."/>
            <person name="Ament-Velasquez S.L."/>
            <person name="Kruys A."/>
            <person name="Hutchinson M.I."/>
            <person name="Powell A.J."/>
            <person name="Barry K."/>
            <person name="Miller A.N."/>
            <person name="Grigoriev I.V."/>
            <person name="Debuchy R."/>
            <person name="Gladieux P."/>
            <person name="Thoren M.H."/>
            <person name="Johannesson H."/>
        </authorList>
    </citation>
    <scope>NUCLEOTIDE SEQUENCE</scope>
    <source>
        <strain evidence="3">PSN324</strain>
    </source>
</reference>
<evidence type="ECO:0000259" key="2">
    <source>
        <dbReference type="SMART" id="SM00478"/>
    </source>
</evidence>
<dbReference type="InterPro" id="IPR011257">
    <property type="entry name" value="DNA_glycosylase"/>
</dbReference>
<dbReference type="Pfam" id="PF00730">
    <property type="entry name" value="HhH-GPD"/>
    <property type="match status" value="1"/>
</dbReference>
<dbReference type="GO" id="GO:0003824">
    <property type="term" value="F:catalytic activity"/>
    <property type="evidence" value="ECO:0007669"/>
    <property type="project" value="InterPro"/>
</dbReference>
<comment type="caution">
    <text evidence="3">The sequence shown here is derived from an EMBL/GenBank/DDBJ whole genome shotgun (WGS) entry which is preliminary data.</text>
</comment>
<gene>
    <name evidence="3" type="ORF">QBC42DRAFT_301825</name>
</gene>
<dbReference type="GO" id="GO:0006285">
    <property type="term" value="P:base-excision repair, AP site formation"/>
    <property type="evidence" value="ECO:0007669"/>
    <property type="project" value="UniProtKB-ARBA"/>
</dbReference>
<dbReference type="PANTHER" id="PTHR47203:SF1">
    <property type="entry name" value="HYPOTHETICAL BASE EXCISION DNA REPAIR PROTEIN (EUROFUNG)"/>
    <property type="match status" value="1"/>
</dbReference>
<dbReference type="AlphaFoldDB" id="A0AAV9H7E9"/>
<feature type="region of interest" description="Disordered" evidence="1">
    <location>
        <begin position="88"/>
        <end position="130"/>
    </location>
</feature>
<feature type="region of interest" description="Disordered" evidence="1">
    <location>
        <begin position="213"/>
        <end position="261"/>
    </location>
</feature>
<dbReference type="Proteomes" id="UP001321749">
    <property type="component" value="Unassembled WGS sequence"/>
</dbReference>
<proteinExistence type="predicted"/>
<feature type="compositionally biased region" description="Polar residues" evidence="1">
    <location>
        <begin position="88"/>
        <end position="107"/>
    </location>
</feature>
<feature type="compositionally biased region" description="Basic and acidic residues" evidence="1">
    <location>
        <begin position="223"/>
        <end position="236"/>
    </location>
</feature>
<sequence length="715" mass="78492">MENNEHVTKYIIALIRTAYGFQLNCKLSVLPGARSSLSPKTHFFKMRTRAAARKAAEAAALSTSEAEASNQPITEHVLVIRSAAGISKGTSTATPRSTTEENSTVSAGSKRKSQAKAPSNTPVKRATKARVTEAAKKTWALPHGMGVALGSSDSTTPELSSPGPTQDLPVGSAAQVKDDDLAVHAQVKRTRASNKQRNQTQIGFRVTKALTPEKEVPTVTQEKITDDTRQAIKQEQDTSETEEPPNKVQRVTRSSKVATSTTLKKEDANGHLVKIKTERIEVEEKIVSTTTVTARKLIIFKNISISDSVVSRHTEVNRISIDTSQVLNPNKRINIKRGAENPYGLTPGSSPYPYRQVPTPEDCEEVHRILVEAHKEAATRLRASRPDVIPEASLDVAGCGEVPCVLDALLRTLISGNTQMARADAAIKNLGEHYGRRTSGTGVGSVNWEKVRLSSEQELAEVIKTAGNGPTRSKHIKAILDMVYEENVRLGNTENLLSLDHMRSLTKDEAMTKFVNFPGVAIKTAACVSLFCLQLPCFAVDTHVHKFCRWLGWTPRSADPADCYRHCDFKVPDHLKYGLHNLFIVHGQDCFKCQKITKPGTKAWNEAADCPLEHLLDRSKDQSSSELPKAMKKSKKHEENKKWAKELGDLNEDELEGSDVDMEDLVDQAADEDGEIGKDGAGAMEENAEVVDDTYEDVNMDDAETIDVSDEEDEN</sequence>
<name>A0AAV9H7E9_9PEZI</name>
<evidence type="ECO:0000313" key="4">
    <source>
        <dbReference type="Proteomes" id="UP001321749"/>
    </source>
</evidence>
<reference evidence="3" key="1">
    <citation type="journal article" date="2023" name="Mol. Phylogenet. Evol.">
        <title>Genome-scale phylogeny and comparative genomics of the fungal order Sordariales.</title>
        <authorList>
            <person name="Hensen N."/>
            <person name="Bonometti L."/>
            <person name="Westerberg I."/>
            <person name="Brannstrom I.O."/>
            <person name="Guillou S."/>
            <person name="Cros-Aarteil S."/>
            <person name="Calhoun S."/>
            <person name="Haridas S."/>
            <person name="Kuo A."/>
            <person name="Mondo S."/>
            <person name="Pangilinan J."/>
            <person name="Riley R."/>
            <person name="LaButti K."/>
            <person name="Andreopoulos B."/>
            <person name="Lipzen A."/>
            <person name="Chen C."/>
            <person name="Yan M."/>
            <person name="Daum C."/>
            <person name="Ng V."/>
            <person name="Clum A."/>
            <person name="Steindorff A."/>
            <person name="Ohm R.A."/>
            <person name="Martin F."/>
            <person name="Silar P."/>
            <person name="Natvig D.O."/>
            <person name="Lalanne C."/>
            <person name="Gautier V."/>
            <person name="Ament-Velasquez S.L."/>
            <person name="Kruys A."/>
            <person name="Hutchinson M.I."/>
            <person name="Powell A.J."/>
            <person name="Barry K."/>
            <person name="Miller A.N."/>
            <person name="Grigoriev I.V."/>
            <person name="Debuchy R."/>
            <person name="Gladieux P."/>
            <person name="Hiltunen Thoren M."/>
            <person name="Johannesson H."/>
        </authorList>
    </citation>
    <scope>NUCLEOTIDE SEQUENCE</scope>
    <source>
        <strain evidence="3">PSN324</strain>
    </source>
</reference>
<evidence type="ECO:0000256" key="1">
    <source>
        <dbReference type="SAM" id="MobiDB-lite"/>
    </source>
</evidence>
<dbReference type="SUPFAM" id="SSF48150">
    <property type="entry name" value="DNA-glycosylase"/>
    <property type="match status" value="1"/>
</dbReference>
<feature type="compositionally biased region" description="Polar residues" evidence="1">
    <location>
        <begin position="249"/>
        <end position="261"/>
    </location>
</feature>
<accession>A0AAV9H7E9</accession>